<dbReference type="NCBIfam" id="NF038391">
    <property type="entry name" value="streptophobe"/>
    <property type="match status" value="1"/>
</dbReference>
<evidence type="ECO:0000313" key="2">
    <source>
        <dbReference type="EMBL" id="TQL99103.1"/>
    </source>
</evidence>
<evidence type="ECO:0000313" key="3">
    <source>
        <dbReference type="Proteomes" id="UP000316096"/>
    </source>
</evidence>
<reference evidence="2 3" key="1">
    <citation type="submission" date="2019-06" db="EMBL/GenBank/DDBJ databases">
        <title>Sequencing the genomes of 1000 actinobacteria strains.</title>
        <authorList>
            <person name="Klenk H.-P."/>
        </authorList>
    </citation>
    <scope>NUCLEOTIDE SEQUENCE [LARGE SCALE GENOMIC DNA]</scope>
    <source>
        <strain evidence="2 3">DSM 102200</strain>
    </source>
</reference>
<keyword evidence="1" id="KW-0812">Transmembrane</keyword>
<evidence type="ECO:0000256" key="1">
    <source>
        <dbReference type="SAM" id="Phobius"/>
    </source>
</evidence>
<gene>
    <name evidence="2" type="ORF">FB559_4759</name>
</gene>
<accession>A0A543CPT0</accession>
<feature type="transmembrane region" description="Helical" evidence="1">
    <location>
        <begin position="278"/>
        <end position="298"/>
    </location>
</feature>
<comment type="caution">
    <text evidence="2">The sequence shown here is derived from an EMBL/GenBank/DDBJ whole genome shotgun (WGS) entry which is preliminary data.</text>
</comment>
<feature type="transmembrane region" description="Helical" evidence="1">
    <location>
        <begin position="202"/>
        <end position="227"/>
    </location>
</feature>
<feature type="transmembrane region" description="Helical" evidence="1">
    <location>
        <begin position="318"/>
        <end position="351"/>
    </location>
</feature>
<organism evidence="2 3">
    <name type="scientific">Actinoallomurus bryophytorum</name>
    <dbReference type="NCBI Taxonomy" id="1490222"/>
    <lineage>
        <taxon>Bacteria</taxon>
        <taxon>Bacillati</taxon>
        <taxon>Actinomycetota</taxon>
        <taxon>Actinomycetes</taxon>
        <taxon>Streptosporangiales</taxon>
        <taxon>Thermomonosporaceae</taxon>
        <taxon>Actinoallomurus</taxon>
    </lineage>
</organism>
<dbReference type="EMBL" id="VFOZ01000001">
    <property type="protein sequence ID" value="TQL99103.1"/>
    <property type="molecule type" value="Genomic_DNA"/>
</dbReference>
<keyword evidence="1" id="KW-1133">Transmembrane helix</keyword>
<dbReference type="InterPro" id="IPR047724">
    <property type="entry name" value="Streptophobe"/>
</dbReference>
<proteinExistence type="predicted"/>
<feature type="transmembrane region" description="Helical" evidence="1">
    <location>
        <begin position="234"/>
        <end position="258"/>
    </location>
</feature>
<feature type="transmembrane region" description="Helical" evidence="1">
    <location>
        <begin position="72"/>
        <end position="89"/>
    </location>
</feature>
<protein>
    <submittedName>
        <fullName evidence="2">Uncharacterized protein</fullName>
    </submittedName>
</protein>
<sequence>MREVVRAMSAVAAAYAAMGVVAMSGLLLLGADGVARLAVATVTMAGGGGIDVTGELPQAQRLGASLHGGLDVMPLGVSLAGVLVLVVALRRPAASPRALVVRLGTAAVAFPAVLTLSASAGHGRLALGRPCVHGPYGLSGCATDDRAPAGGLTLDYHPDLGRTLLGGLVWVLVVLALVALLQCRPDARALRLPAALSWMRPAVSVSATVILCAALAVEAAGLLVALVHGPKAAGAVVLVAPNAAFAAFGMGIGVPWSAARSTPGGPVAMTGIAHGQAWLPPIAFAVTTLAVIGVLTAARTPVPPGVAWRRVRAARLGLPLGVLSAGMTAAAGASAHLGVSVFGFAVTVLGLRCDGDILVALALGSAAGAVAGTTGCLLLDLGRQATTDRVRTAWNSRKTPTV</sequence>
<feature type="transmembrane region" description="Helical" evidence="1">
    <location>
        <begin position="12"/>
        <end position="31"/>
    </location>
</feature>
<feature type="transmembrane region" description="Helical" evidence="1">
    <location>
        <begin position="357"/>
        <end position="379"/>
    </location>
</feature>
<dbReference type="AlphaFoldDB" id="A0A543CPT0"/>
<feature type="transmembrane region" description="Helical" evidence="1">
    <location>
        <begin position="164"/>
        <end position="182"/>
    </location>
</feature>
<keyword evidence="1" id="KW-0472">Membrane</keyword>
<dbReference type="Proteomes" id="UP000316096">
    <property type="component" value="Unassembled WGS sequence"/>
</dbReference>
<dbReference type="RefSeq" id="WP_141957655.1">
    <property type="nucleotide sequence ID" value="NZ_VFOZ01000001.1"/>
</dbReference>
<keyword evidence="3" id="KW-1185">Reference proteome</keyword>
<name>A0A543CPT0_9ACTN</name>